<evidence type="ECO:0000313" key="1">
    <source>
        <dbReference type="EMBL" id="MBK8889112.1"/>
    </source>
</evidence>
<sequence length="50" mass="5240">MKMVKPGIAASEPVIAGSHAAAIALRTGTRPVRAQRVDHRGETRECSAQG</sequence>
<dbReference type="EMBL" id="JADKBR010000001">
    <property type="protein sequence ID" value="MBK8889112.1"/>
    <property type="molecule type" value="Genomic_DNA"/>
</dbReference>
<proteinExistence type="predicted"/>
<accession>A0A9D7QJ63</accession>
<organism evidence="1 2">
    <name type="scientific">Candidatus Dechloromonas phosphorivorans</name>
    <dbReference type="NCBI Taxonomy" id="2899244"/>
    <lineage>
        <taxon>Bacteria</taxon>
        <taxon>Pseudomonadati</taxon>
        <taxon>Pseudomonadota</taxon>
        <taxon>Betaproteobacteria</taxon>
        <taxon>Rhodocyclales</taxon>
        <taxon>Azonexaceae</taxon>
        <taxon>Dechloromonas</taxon>
    </lineage>
</organism>
<dbReference type="AlphaFoldDB" id="A0A9D7QJ63"/>
<reference evidence="1" key="1">
    <citation type="submission" date="2020-10" db="EMBL/GenBank/DDBJ databases">
        <title>Connecting structure to function with the recovery of over 1000 high-quality activated sludge metagenome-assembled genomes encoding full-length rRNA genes using long-read sequencing.</title>
        <authorList>
            <person name="Singleton C.M."/>
            <person name="Petriglieri F."/>
            <person name="Kristensen J.M."/>
            <person name="Kirkegaard R.H."/>
            <person name="Michaelsen T.Y."/>
            <person name="Andersen M.H."/>
            <person name="Karst S.M."/>
            <person name="Dueholm M.S."/>
            <person name="Nielsen P.H."/>
            <person name="Albertsen M."/>
        </authorList>
    </citation>
    <scope>NUCLEOTIDE SEQUENCE</scope>
    <source>
        <strain evidence="1">OdNE_18-Q3-R46-58_BAT3C.305</strain>
    </source>
</reference>
<protein>
    <submittedName>
        <fullName evidence="1">Uncharacterized protein</fullName>
    </submittedName>
</protein>
<comment type="caution">
    <text evidence="1">The sequence shown here is derived from an EMBL/GenBank/DDBJ whole genome shotgun (WGS) entry which is preliminary data.</text>
</comment>
<dbReference type="Proteomes" id="UP000808146">
    <property type="component" value="Unassembled WGS sequence"/>
</dbReference>
<name>A0A9D7QJ63_9RHOO</name>
<evidence type="ECO:0000313" key="2">
    <source>
        <dbReference type="Proteomes" id="UP000808146"/>
    </source>
</evidence>
<gene>
    <name evidence="1" type="ORF">IPN75_01390</name>
</gene>